<dbReference type="PANTHER" id="PTHR24027">
    <property type="entry name" value="CADHERIN-23"/>
    <property type="match status" value="1"/>
</dbReference>
<dbReference type="Gene3D" id="4.10.900.10">
    <property type="entry name" value="TCF3-CBD (Catenin binding domain)"/>
    <property type="match status" value="1"/>
</dbReference>
<evidence type="ECO:0000256" key="10">
    <source>
        <dbReference type="ARBA" id="ARBA00022949"/>
    </source>
</evidence>
<evidence type="ECO:0000256" key="5">
    <source>
        <dbReference type="ARBA" id="ARBA00022723"/>
    </source>
</evidence>
<dbReference type="InterPro" id="IPR014868">
    <property type="entry name" value="Cadherin_pro_dom"/>
</dbReference>
<evidence type="ECO:0000256" key="11">
    <source>
        <dbReference type="ARBA" id="ARBA00022989"/>
    </source>
</evidence>
<dbReference type="GO" id="GO:0008013">
    <property type="term" value="F:beta-catenin binding"/>
    <property type="evidence" value="ECO:0007669"/>
    <property type="project" value="TreeGrafter"/>
</dbReference>
<dbReference type="InterPro" id="IPR000233">
    <property type="entry name" value="Cadherin_Y-type_LIR"/>
</dbReference>
<dbReference type="Pfam" id="PF00028">
    <property type="entry name" value="Cadherin"/>
    <property type="match status" value="3"/>
</dbReference>
<dbReference type="Gene3D" id="2.60.40.60">
    <property type="entry name" value="Cadherins"/>
    <property type="match status" value="6"/>
</dbReference>
<dbReference type="SMART" id="SM01055">
    <property type="entry name" value="Cadherin_pro"/>
    <property type="match status" value="1"/>
</dbReference>
<evidence type="ECO:0000256" key="18">
    <source>
        <dbReference type="SAM" id="SignalP"/>
    </source>
</evidence>
<feature type="domain" description="Cadherin" evidence="19">
    <location>
        <begin position="453"/>
        <end position="558"/>
    </location>
</feature>
<evidence type="ECO:0000256" key="15">
    <source>
        <dbReference type="RuleBase" id="RU003318"/>
    </source>
</evidence>
<keyword evidence="9 15" id="KW-0130">Cell adhesion</keyword>
<dbReference type="Pfam" id="PF08758">
    <property type="entry name" value="Cadherin_pro"/>
    <property type="match status" value="1"/>
</dbReference>
<accession>A0A6P3VX35</accession>
<feature type="domain" description="Cadherin" evidence="19">
    <location>
        <begin position="232"/>
        <end position="338"/>
    </location>
</feature>
<evidence type="ECO:0000256" key="4">
    <source>
        <dbReference type="ARBA" id="ARBA00022692"/>
    </source>
</evidence>
<dbReference type="PROSITE" id="PS00232">
    <property type="entry name" value="CADHERIN_1"/>
    <property type="match status" value="2"/>
</dbReference>
<keyword evidence="6 18" id="KW-0732">Signal</keyword>
<evidence type="ECO:0000256" key="7">
    <source>
        <dbReference type="ARBA" id="ARBA00022737"/>
    </source>
</evidence>
<feature type="chain" id="PRO_5027791386" evidence="18">
    <location>
        <begin position="19"/>
        <end position="893"/>
    </location>
</feature>
<dbReference type="InterPro" id="IPR039808">
    <property type="entry name" value="Cadherin"/>
</dbReference>
<protein>
    <submittedName>
        <fullName evidence="21">Desmocollin-2</fullName>
    </submittedName>
</protein>
<dbReference type="InterPro" id="IPR015919">
    <property type="entry name" value="Cadherin-like_sf"/>
</dbReference>
<feature type="transmembrane region" description="Helical" evidence="17">
    <location>
        <begin position="663"/>
        <end position="690"/>
    </location>
</feature>
<evidence type="ECO:0000256" key="8">
    <source>
        <dbReference type="ARBA" id="ARBA00022837"/>
    </source>
</evidence>
<dbReference type="PROSITE" id="PS50268">
    <property type="entry name" value="CADHERIN_2"/>
    <property type="match status" value="4"/>
</dbReference>
<dbReference type="GO" id="GO:0034332">
    <property type="term" value="P:adherens junction organization"/>
    <property type="evidence" value="ECO:0007669"/>
    <property type="project" value="TreeGrafter"/>
</dbReference>
<dbReference type="InterPro" id="IPR027397">
    <property type="entry name" value="Catenin-bd_sf"/>
</dbReference>
<keyword evidence="11 17" id="KW-1133">Transmembrane helix</keyword>
<dbReference type="GO" id="GO:0007156">
    <property type="term" value="P:homophilic cell adhesion via plasma membrane adhesion molecules"/>
    <property type="evidence" value="ECO:0007669"/>
    <property type="project" value="InterPro"/>
</dbReference>
<organism evidence="20 21">
    <name type="scientific">Clupea harengus</name>
    <name type="common">Atlantic herring</name>
    <dbReference type="NCBI Taxonomy" id="7950"/>
    <lineage>
        <taxon>Eukaryota</taxon>
        <taxon>Metazoa</taxon>
        <taxon>Chordata</taxon>
        <taxon>Craniata</taxon>
        <taxon>Vertebrata</taxon>
        <taxon>Euteleostomi</taxon>
        <taxon>Actinopterygii</taxon>
        <taxon>Neopterygii</taxon>
        <taxon>Teleostei</taxon>
        <taxon>Clupei</taxon>
        <taxon>Clupeiformes</taxon>
        <taxon>Clupeoidei</taxon>
        <taxon>Clupeidae</taxon>
        <taxon>Clupea</taxon>
    </lineage>
</organism>
<keyword evidence="5" id="KW-0479">Metal-binding</keyword>
<dbReference type="GeneID" id="105900509"/>
<feature type="domain" description="Cadherin" evidence="19">
    <location>
        <begin position="339"/>
        <end position="452"/>
    </location>
</feature>
<dbReference type="GO" id="GO:0000902">
    <property type="term" value="P:cell morphogenesis"/>
    <property type="evidence" value="ECO:0007669"/>
    <property type="project" value="TreeGrafter"/>
</dbReference>
<dbReference type="PRINTS" id="PR00205">
    <property type="entry name" value="CADHERIN"/>
</dbReference>
<dbReference type="InterPro" id="IPR020894">
    <property type="entry name" value="Cadherin_CS"/>
</dbReference>
<keyword evidence="3" id="KW-1003">Cell membrane</keyword>
<evidence type="ECO:0000256" key="3">
    <source>
        <dbReference type="ARBA" id="ARBA00022475"/>
    </source>
</evidence>
<dbReference type="FunFam" id="2.60.40.60:FF:000027">
    <property type="entry name" value="Cadherin 2"/>
    <property type="match status" value="1"/>
</dbReference>
<proteinExistence type="predicted"/>
<evidence type="ECO:0000259" key="19">
    <source>
        <dbReference type="PROSITE" id="PS50268"/>
    </source>
</evidence>
<dbReference type="PANTHER" id="PTHR24027:SF78">
    <property type="entry name" value="CADHERIN-LIKE PROTEIN 26"/>
    <property type="match status" value="1"/>
</dbReference>
<dbReference type="FunFam" id="2.60.40.60:FF:000019">
    <property type="entry name" value="Cadherin 2"/>
    <property type="match status" value="1"/>
</dbReference>
<dbReference type="InterPro" id="IPR009122">
    <property type="entry name" value="Desmosomal_cadherin"/>
</dbReference>
<dbReference type="RefSeq" id="XP_012683281.2">
    <property type="nucleotide sequence ID" value="XM_012827827.2"/>
</dbReference>
<dbReference type="AlphaFoldDB" id="A0A6P3VX35"/>
<feature type="domain" description="Cadherin" evidence="19">
    <location>
        <begin position="125"/>
        <end position="232"/>
    </location>
</feature>
<evidence type="ECO:0000256" key="2">
    <source>
        <dbReference type="ARBA" id="ARBA00004568"/>
    </source>
</evidence>
<dbReference type="GO" id="GO:0016477">
    <property type="term" value="P:cell migration"/>
    <property type="evidence" value="ECO:0007669"/>
    <property type="project" value="TreeGrafter"/>
</dbReference>
<dbReference type="GO" id="GO:0005509">
    <property type="term" value="F:calcium ion binding"/>
    <property type="evidence" value="ECO:0007669"/>
    <property type="project" value="UniProtKB-UniRule"/>
</dbReference>
<dbReference type="Proteomes" id="UP000515152">
    <property type="component" value="Chromosome 25"/>
</dbReference>
<keyword evidence="10" id="KW-0965">Cell junction</keyword>
<dbReference type="PRINTS" id="PR01818">
    <property type="entry name" value="DESMOCADHERN"/>
</dbReference>
<dbReference type="SUPFAM" id="SSF49313">
    <property type="entry name" value="Cadherin-like"/>
    <property type="match status" value="6"/>
</dbReference>
<keyword evidence="13" id="KW-0325">Glycoprotein</keyword>
<dbReference type="Pfam" id="PF01049">
    <property type="entry name" value="CADH_Y-type_LIR"/>
    <property type="match status" value="1"/>
</dbReference>
<dbReference type="GO" id="GO:0005912">
    <property type="term" value="C:adherens junction"/>
    <property type="evidence" value="ECO:0007669"/>
    <property type="project" value="TreeGrafter"/>
</dbReference>
<keyword evidence="20" id="KW-1185">Reference proteome</keyword>
<dbReference type="KEGG" id="char:105900509"/>
<dbReference type="OrthoDB" id="6079678at2759"/>
<evidence type="ECO:0000256" key="16">
    <source>
        <dbReference type="RuleBase" id="RU004358"/>
    </source>
</evidence>
<comment type="subcellular location">
    <subcellularLocation>
        <location evidence="2">Cell junction</location>
        <location evidence="2">Desmosome</location>
    </subcellularLocation>
    <subcellularLocation>
        <location evidence="1 15">Cell membrane</location>
        <topology evidence="1 15">Single-pass type I membrane protein</topology>
    </subcellularLocation>
</comment>
<dbReference type="GO" id="GO:0016342">
    <property type="term" value="C:catenin complex"/>
    <property type="evidence" value="ECO:0007669"/>
    <property type="project" value="TreeGrafter"/>
</dbReference>
<dbReference type="GO" id="GO:0007043">
    <property type="term" value="P:cell-cell junction assembly"/>
    <property type="evidence" value="ECO:0007669"/>
    <property type="project" value="TreeGrafter"/>
</dbReference>
<dbReference type="CDD" id="cd11304">
    <property type="entry name" value="Cadherin_repeat"/>
    <property type="match status" value="4"/>
</dbReference>
<dbReference type="InterPro" id="IPR002126">
    <property type="entry name" value="Cadherin-like_dom"/>
</dbReference>
<feature type="signal peptide" evidence="18">
    <location>
        <begin position="1"/>
        <end position="18"/>
    </location>
</feature>
<gene>
    <name evidence="21" type="primary">LOC105900509</name>
</gene>
<dbReference type="GO" id="GO:0016339">
    <property type="term" value="P:calcium-dependent cell-cell adhesion via plasma membrane cell adhesion molecules"/>
    <property type="evidence" value="ECO:0007669"/>
    <property type="project" value="TreeGrafter"/>
</dbReference>
<dbReference type="GO" id="GO:0045296">
    <property type="term" value="F:cadherin binding"/>
    <property type="evidence" value="ECO:0007669"/>
    <property type="project" value="TreeGrafter"/>
</dbReference>
<evidence type="ECO:0000256" key="14">
    <source>
        <dbReference type="PROSITE-ProRule" id="PRU00043"/>
    </source>
</evidence>
<dbReference type="GO" id="GO:0030057">
    <property type="term" value="C:desmosome"/>
    <property type="evidence" value="ECO:0007669"/>
    <property type="project" value="UniProtKB-SubCell"/>
</dbReference>
<keyword evidence="7" id="KW-0677">Repeat</keyword>
<dbReference type="SMART" id="SM00112">
    <property type="entry name" value="CA"/>
    <property type="match status" value="4"/>
</dbReference>
<evidence type="ECO:0000256" key="17">
    <source>
        <dbReference type="SAM" id="Phobius"/>
    </source>
</evidence>
<name>A0A6P3VX35_CLUHA</name>
<evidence type="ECO:0000256" key="13">
    <source>
        <dbReference type="ARBA" id="ARBA00023180"/>
    </source>
</evidence>
<sequence length="893" mass="97627">MSHHTILWICFCVKVLFCACGESCFPPSLHATAPEEVDAGYVIAKVHVLGCASQLKHIHTSDPDFAIYTNGTIVTLHSTKVPSAGRAFSVRAQSNNGQQSQMDVYISQRLSQPPKTGILRRFKRRWSPPPIFIVENVSSGLPKDLELIGSDSSVNHTVYYMISGPGVDEDPVGVISVDLFGMLRLHRAVDREKYPQFTFQARVFDKITHKETDLPLPIIVNVLDVNDNAPTFPGSLQFSVLEQSADAVVGQVIATDRDQEDTDHTKIKYTLLDGKDLFSIDSQTGVIKTKTATLDREVKDKHFITLEVRDMNGAPTGLFNTATATILLEDINDNPPTFSKTSYSTNVKENGERETLLLRIPVDDKDLTKTPNWNTVCTITKGNEDGHFRTETDPDTNECLLYLAKPLDFEKKKALKLEVQAQNEAGLSGTQAGWVSVPIDVNVEDVDEGPEFIPTNLELRIKEGLPNGTVIGHYTAIDPETKSSTGIRYYEISDPASWIDVGETTGELKIANTVDRESDFVKNNMYNITVKAVDSSAKTGTGTVFIIVDDENDNLPLLLSNDLILCERSGELGSVVMVAEDKDSHPYSSPFLFELMEPHEGEWKLSKLNDTAATLQQAKELPTGLYRVPVLVKDLQGTGDRQTATVRICRCRYNQCLDSQTSAVLGAGGILALLLGLAMLLCLLVAFVCVTKRASVEIDDGGGSGGRLLKSNIEGRGEEVSSIMIVPASGMGQSAKGSFVDMQSGMGQSVRGSFVDMQTFGTMNANTVAGAWQPDILTPDMLTRDGLEMKTDGQYNFGSTAVNGAFNVNQRNSTSLNTWRTNGIFLDKKLNYLATGEEGRYADDILHTYGFEGEGSVAGSVGCCSDQSHIENMDFLNTLGPKFKTLAEVCNKK</sequence>
<keyword evidence="4 15" id="KW-0812">Transmembrane</keyword>
<dbReference type="FunFam" id="2.60.40.60:FF:000011">
    <property type="entry name" value="Cadherin 1"/>
    <property type="match status" value="1"/>
</dbReference>
<comment type="function">
    <text evidence="16">A component of desmosome cell-cell junctions which are required for positive regulation of cellular adhesion. Involved in the interaction of plaque proteins and intermediate filaments mediating cell-cell adhesion.</text>
</comment>
<reference evidence="21" key="1">
    <citation type="submission" date="2025-08" db="UniProtKB">
        <authorList>
            <consortium name="RefSeq"/>
        </authorList>
    </citation>
    <scope>IDENTIFICATION</scope>
</reference>
<keyword evidence="8 14" id="KW-0106">Calcium</keyword>
<evidence type="ECO:0000256" key="9">
    <source>
        <dbReference type="ARBA" id="ARBA00022889"/>
    </source>
</evidence>
<evidence type="ECO:0000256" key="6">
    <source>
        <dbReference type="ARBA" id="ARBA00022729"/>
    </source>
</evidence>
<dbReference type="GO" id="GO:0044331">
    <property type="term" value="P:cell-cell adhesion mediated by cadherin"/>
    <property type="evidence" value="ECO:0007669"/>
    <property type="project" value="TreeGrafter"/>
</dbReference>
<dbReference type="GO" id="GO:0060027">
    <property type="term" value="P:convergent extension involved in gastrulation"/>
    <property type="evidence" value="ECO:0007669"/>
    <property type="project" value="UniProtKB-ARBA"/>
</dbReference>
<evidence type="ECO:0000313" key="21">
    <source>
        <dbReference type="RefSeq" id="XP_012683281.2"/>
    </source>
</evidence>
<evidence type="ECO:0000313" key="20">
    <source>
        <dbReference type="Proteomes" id="UP000515152"/>
    </source>
</evidence>
<evidence type="ECO:0000256" key="12">
    <source>
        <dbReference type="ARBA" id="ARBA00023136"/>
    </source>
</evidence>
<evidence type="ECO:0000256" key="1">
    <source>
        <dbReference type="ARBA" id="ARBA00004251"/>
    </source>
</evidence>
<keyword evidence="12 17" id="KW-0472">Membrane</keyword>